<dbReference type="PROSITE" id="PS00078">
    <property type="entry name" value="COX2"/>
    <property type="match status" value="1"/>
</dbReference>
<keyword evidence="5 18" id="KW-0813">Transport</keyword>
<dbReference type="EMBL" id="KT164612">
    <property type="protein sequence ID" value="ALO64388.1"/>
    <property type="molecule type" value="Genomic_DNA"/>
</dbReference>
<dbReference type="PANTHER" id="PTHR22888">
    <property type="entry name" value="CYTOCHROME C OXIDASE, SUBUNIT II"/>
    <property type="match status" value="1"/>
</dbReference>
<reference evidence="22" key="1">
    <citation type="submission" date="2015-06" db="EMBL/GenBank/DDBJ databases">
        <title>High-throughput detection of wild bee species with mitogenome skimming and resequencing (mt-S/R).</title>
        <authorList>
            <person name="Tang M."/>
            <person name="Hardman C."/>
            <person name="Ji Y."/>
            <person name="Meng G."/>
            <person name="Liu S."/>
            <person name="Tan M."/>
            <person name="Yang S."/>
            <person name="Yang C."/>
            <person name="Moss E."/>
            <person name="Nevard T."/>
            <person name="Potts S.G."/>
            <person name="Zhou X."/>
            <person name="Yu D.W."/>
        </authorList>
    </citation>
    <scope>NUCLEOTIDE SEQUENCE</scope>
</reference>
<dbReference type="GO" id="GO:0005743">
    <property type="term" value="C:mitochondrial inner membrane"/>
    <property type="evidence" value="ECO:0007669"/>
    <property type="project" value="UniProtKB-SubCell"/>
</dbReference>
<dbReference type="SUPFAM" id="SSF81464">
    <property type="entry name" value="Cytochrome c oxidase subunit II-like, transmembrane region"/>
    <property type="match status" value="1"/>
</dbReference>
<comment type="subcellular location">
    <subcellularLocation>
        <location evidence="1 18">Mitochondrion inner membrane</location>
        <topology evidence="1 18">Multi-pass membrane protein</topology>
    </subcellularLocation>
</comment>
<evidence type="ECO:0000256" key="2">
    <source>
        <dbReference type="ARBA" id="ARBA00007866"/>
    </source>
</evidence>
<evidence type="ECO:0000256" key="18">
    <source>
        <dbReference type="RuleBase" id="RU000457"/>
    </source>
</evidence>
<geneLocation type="mitochondrion" evidence="22"/>
<keyword evidence="16 18" id="KW-0472">Membrane</keyword>
<evidence type="ECO:0000256" key="9">
    <source>
        <dbReference type="ARBA" id="ARBA00022792"/>
    </source>
</evidence>
<dbReference type="SUPFAM" id="SSF49503">
    <property type="entry name" value="Cupredoxins"/>
    <property type="match status" value="1"/>
</dbReference>
<protein>
    <recommendedName>
        <fullName evidence="4 18">Cytochrome c oxidase subunit 2</fullName>
    </recommendedName>
</protein>
<keyword evidence="13 19" id="KW-1133">Transmembrane helix</keyword>
<evidence type="ECO:0000256" key="4">
    <source>
        <dbReference type="ARBA" id="ARBA00015946"/>
    </source>
</evidence>
<feature type="transmembrane region" description="Helical" evidence="19">
    <location>
        <begin position="22"/>
        <end position="43"/>
    </location>
</feature>
<proteinExistence type="inferred from homology"/>
<dbReference type="CDD" id="cd13912">
    <property type="entry name" value="CcO_II_C"/>
    <property type="match status" value="1"/>
</dbReference>
<evidence type="ECO:0000256" key="19">
    <source>
        <dbReference type="SAM" id="Phobius"/>
    </source>
</evidence>
<dbReference type="GO" id="GO:0042773">
    <property type="term" value="P:ATP synthesis coupled electron transport"/>
    <property type="evidence" value="ECO:0007669"/>
    <property type="project" value="TreeGrafter"/>
</dbReference>
<evidence type="ECO:0000256" key="6">
    <source>
        <dbReference type="ARBA" id="ARBA00022660"/>
    </source>
</evidence>
<comment type="subunit">
    <text evidence="3">Component of the cytochrome c oxidase (complex IV, CIV), a multisubunit enzyme composed of a catalytic core of 3 subunits and several supernumerary subunits. The complex exists as a monomer or a dimer and forms supercomplexes (SCs) in the inner mitochondrial membrane with ubiquinol-cytochrome c oxidoreductase (cytochrome b-c1 complex, complex III, CIII).</text>
</comment>
<keyword evidence="14 18" id="KW-0186">Copper</keyword>
<dbReference type="PROSITE" id="PS50857">
    <property type="entry name" value="COX2_CUA"/>
    <property type="match status" value="1"/>
</dbReference>
<keyword evidence="10" id="KW-0460">Magnesium</keyword>
<evidence type="ECO:0000256" key="11">
    <source>
        <dbReference type="ARBA" id="ARBA00022967"/>
    </source>
</evidence>
<dbReference type="InterPro" id="IPR001505">
    <property type="entry name" value="Copper_CuA"/>
</dbReference>
<dbReference type="Pfam" id="PF02790">
    <property type="entry name" value="COX2_TM"/>
    <property type="match status" value="1"/>
</dbReference>
<comment type="catalytic activity">
    <reaction evidence="17">
        <text>4 Fe(II)-[cytochrome c] + O2 + 8 H(+)(in) = 4 Fe(III)-[cytochrome c] + 2 H2O + 4 H(+)(out)</text>
        <dbReference type="Rhea" id="RHEA:11436"/>
        <dbReference type="Rhea" id="RHEA-COMP:10350"/>
        <dbReference type="Rhea" id="RHEA-COMP:14399"/>
        <dbReference type="ChEBI" id="CHEBI:15377"/>
        <dbReference type="ChEBI" id="CHEBI:15378"/>
        <dbReference type="ChEBI" id="CHEBI:15379"/>
        <dbReference type="ChEBI" id="CHEBI:29033"/>
        <dbReference type="ChEBI" id="CHEBI:29034"/>
        <dbReference type="EC" id="7.1.1.9"/>
    </reaction>
    <physiologicalReaction direction="left-to-right" evidence="17">
        <dbReference type="Rhea" id="RHEA:11437"/>
    </physiologicalReaction>
</comment>
<evidence type="ECO:0000259" key="20">
    <source>
        <dbReference type="PROSITE" id="PS50857"/>
    </source>
</evidence>
<dbReference type="InterPro" id="IPR036257">
    <property type="entry name" value="Cyt_c_oxidase_su2_TM_sf"/>
</dbReference>
<feature type="domain" description="Cytochrome oxidase subunit II copper A binding" evidence="20">
    <location>
        <begin position="92"/>
        <end position="224"/>
    </location>
</feature>
<keyword evidence="11" id="KW-1278">Translocase</keyword>
<dbReference type="Gene3D" id="1.10.287.90">
    <property type="match status" value="1"/>
</dbReference>
<dbReference type="PANTHER" id="PTHR22888:SF9">
    <property type="entry name" value="CYTOCHROME C OXIDASE SUBUNIT 2"/>
    <property type="match status" value="1"/>
</dbReference>
<keyword evidence="7 18" id="KW-0812">Transmembrane</keyword>
<dbReference type="FunFam" id="2.60.40.420:FF:000001">
    <property type="entry name" value="Cytochrome c oxidase subunit 2"/>
    <property type="match status" value="1"/>
</dbReference>
<evidence type="ECO:0000256" key="17">
    <source>
        <dbReference type="ARBA" id="ARBA00049512"/>
    </source>
</evidence>
<dbReference type="GO" id="GO:0004129">
    <property type="term" value="F:cytochrome-c oxidase activity"/>
    <property type="evidence" value="ECO:0007669"/>
    <property type="project" value="UniProtKB-EC"/>
</dbReference>
<evidence type="ECO:0000256" key="10">
    <source>
        <dbReference type="ARBA" id="ARBA00022842"/>
    </source>
</evidence>
<keyword evidence="6 18" id="KW-0679">Respiratory chain</keyword>
<evidence type="ECO:0000256" key="7">
    <source>
        <dbReference type="ARBA" id="ARBA00022692"/>
    </source>
</evidence>
<keyword evidence="15 18" id="KW-0496">Mitochondrion</keyword>
<evidence type="ECO:0000256" key="13">
    <source>
        <dbReference type="ARBA" id="ARBA00022989"/>
    </source>
</evidence>
<evidence type="ECO:0000313" key="22">
    <source>
        <dbReference type="EMBL" id="ALO64388.1"/>
    </source>
</evidence>
<evidence type="ECO:0000259" key="21">
    <source>
        <dbReference type="PROSITE" id="PS50999"/>
    </source>
</evidence>
<evidence type="ECO:0000256" key="12">
    <source>
        <dbReference type="ARBA" id="ARBA00022982"/>
    </source>
</evidence>
<feature type="transmembrane region" description="Helical" evidence="19">
    <location>
        <begin position="63"/>
        <end position="87"/>
    </location>
</feature>
<evidence type="ECO:0000256" key="5">
    <source>
        <dbReference type="ARBA" id="ARBA00022448"/>
    </source>
</evidence>
<comment type="function">
    <text evidence="18">Component of the cytochrome c oxidase, the last enzyme in the mitochondrial electron transport chain which drives oxidative phosphorylation. The respiratory chain contains 3 multisubunit complexes succinate dehydrogenase (complex II, CII), ubiquinol-cytochrome c oxidoreductase (cytochrome b-c1 complex, complex III, CIII) and cytochrome c oxidase (complex IV, CIV), that cooperate to transfer electrons derived from NADH and succinate to molecular oxygen, creating an electrochemical gradient over the inner membrane that drives transmembrane transport and the ATP synthase. Cytochrome c oxidase is the component of the respiratory chain that catalyzes the reduction of oxygen to water. Electrons originating from reduced cytochrome c in the intermembrane space (IMS) are transferred via the dinuclear copper A center (CU(A)) of subunit 2 and heme A of subunit 1 to the active site in subunit 1, a binuclear center (BNC) formed by heme A3 and copper B (CU(B)). The BNC reduces molecular oxygen to 2 water molecules using 4 electrons from cytochrome c in the IMS and 4 protons from the mitochondrial matrix.</text>
</comment>
<keyword evidence="9 18" id="KW-0999">Mitochondrion inner membrane</keyword>
<accession>A0A0S2LSG9</accession>
<comment type="cofactor">
    <cofactor evidence="18">
        <name>Cu cation</name>
        <dbReference type="ChEBI" id="CHEBI:23378"/>
    </cofactor>
    <text evidence="18">Binds a copper A center.</text>
</comment>
<dbReference type="InterPro" id="IPR045187">
    <property type="entry name" value="CcO_II"/>
</dbReference>
<evidence type="ECO:0000256" key="1">
    <source>
        <dbReference type="ARBA" id="ARBA00004448"/>
    </source>
</evidence>
<dbReference type="InterPro" id="IPR034210">
    <property type="entry name" value="CcO_II_C"/>
</dbReference>
<dbReference type="PROSITE" id="PS50999">
    <property type="entry name" value="COX2_TM"/>
    <property type="match status" value="1"/>
</dbReference>
<dbReference type="AlphaFoldDB" id="A0A0S2LSG9"/>
<evidence type="ECO:0000256" key="15">
    <source>
        <dbReference type="ARBA" id="ARBA00023128"/>
    </source>
</evidence>
<evidence type="ECO:0000256" key="3">
    <source>
        <dbReference type="ARBA" id="ARBA00011164"/>
    </source>
</evidence>
<evidence type="ECO:0000256" key="16">
    <source>
        <dbReference type="ARBA" id="ARBA00023136"/>
    </source>
</evidence>
<dbReference type="Pfam" id="PF00116">
    <property type="entry name" value="COX2"/>
    <property type="match status" value="1"/>
</dbReference>
<evidence type="ECO:0000256" key="14">
    <source>
        <dbReference type="ARBA" id="ARBA00023008"/>
    </source>
</evidence>
<dbReference type="Gene3D" id="2.60.40.420">
    <property type="entry name" value="Cupredoxins - blue copper proteins"/>
    <property type="match status" value="1"/>
</dbReference>
<dbReference type="InterPro" id="IPR008972">
    <property type="entry name" value="Cupredoxin"/>
</dbReference>
<keyword evidence="8 18" id="KW-0479">Metal-binding</keyword>
<organism evidence="22">
    <name type="scientific">Andrena subopaca</name>
    <dbReference type="NCBI Taxonomy" id="444410"/>
    <lineage>
        <taxon>Eukaryota</taxon>
        <taxon>Metazoa</taxon>
        <taxon>Ecdysozoa</taxon>
        <taxon>Arthropoda</taxon>
        <taxon>Hexapoda</taxon>
        <taxon>Insecta</taxon>
        <taxon>Pterygota</taxon>
        <taxon>Neoptera</taxon>
        <taxon>Endopterygota</taxon>
        <taxon>Hymenoptera</taxon>
        <taxon>Apocrita</taxon>
        <taxon>Aculeata</taxon>
        <taxon>Apoidea</taxon>
        <taxon>Anthophila</taxon>
        <taxon>Andrenidae</taxon>
        <taxon>Andreninae</taxon>
        <taxon>Andrena</taxon>
        <taxon>Micrandrena</taxon>
    </lineage>
</organism>
<gene>
    <name evidence="22" type="primary">COX2</name>
</gene>
<evidence type="ECO:0000256" key="8">
    <source>
        <dbReference type="ARBA" id="ARBA00022723"/>
    </source>
</evidence>
<name>A0A0S2LSG9_9HYME</name>
<keyword evidence="12 18" id="KW-0249">Electron transport</keyword>
<dbReference type="PRINTS" id="PR01166">
    <property type="entry name" value="CYCOXIDASEII"/>
</dbReference>
<dbReference type="InterPro" id="IPR011759">
    <property type="entry name" value="Cyt_c_oxidase_su2_TM_dom"/>
</dbReference>
<dbReference type="GO" id="GO:0005507">
    <property type="term" value="F:copper ion binding"/>
    <property type="evidence" value="ECO:0007669"/>
    <property type="project" value="InterPro"/>
</dbReference>
<feature type="domain" description="Cytochrome oxidase subunit II transmembrane region profile" evidence="21">
    <location>
        <begin position="1"/>
        <end position="91"/>
    </location>
</feature>
<sequence>MATWNMLSFQDPNSPFADNLNAFHNMTMIMLIMIISSTLIIMINMIKNKFMNRFLLKNHSIEIIWTITPMLMLMTIAIPSMKTLYFIDELWNPFFTIKSIGHQWYWSYEYPDFNNIEFNSYMLNEIETMNMFRLLDVDNRMIVPFKIPIRLITTSTDVIHSWTIPSLGMKLDATPGRINQMTMYSSRSGLFYGQCSEICGSNHSFMPIVMESTSIKNFKNWLTSFQQ</sequence>
<comment type="similarity">
    <text evidence="2 18">Belongs to the cytochrome c oxidase subunit 2 family.</text>
</comment>
<dbReference type="InterPro" id="IPR002429">
    <property type="entry name" value="CcO_II-like_C"/>
</dbReference>